<dbReference type="EMBL" id="OVEO01000008">
    <property type="protein sequence ID" value="SPQ97561.1"/>
    <property type="molecule type" value="Genomic_DNA"/>
</dbReference>
<proteinExistence type="predicted"/>
<organism evidence="1 3">
    <name type="scientific">Plasmodiophora brassicae</name>
    <name type="common">Clubroot disease agent</name>
    <dbReference type="NCBI Taxonomy" id="37360"/>
    <lineage>
        <taxon>Eukaryota</taxon>
        <taxon>Sar</taxon>
        <taxon>Rhizaria</taxon>
        <taxon>Endomyxa</taxon>
        <taxon>Phytomyxea</taxon>
        <taxon>Plasmodiophorida</taxon>
        <taxon>Plasmodiophoridae</taxon>
        <taxon>Plasmodiophora</taxon>
    </lineage>
</organism>
<evidence type="ECO:0000313" key="2">
    <source>
        <dbReference type="EMBL" id="SPQ97561.1"/>
    </source>
</evidence>
<keyword evidence="2" id="KW-0496">Mitochondrion</keyword>
<reference evidence="2 4" key="2">
    <citation type="submission" date="2018-03" db="EMBL/GenBank/DDBJ databases">
        <authorList>
            <person name="Fogelqvist J."/>
        </authorList>
    </citation>
    <scope>NUCLEOTIDE SEQUENCE [LARGE SCALE GENOMIC DNA]</scope>
</reference>
<dbReference type="InterPro" id="IPR015947">
    <property type="entry name" value="PUA-like_sf"/>
</dbReference>
<protein>
    <recommendedName>
        <fullName evidence="5">EVE domain-containing protein</fullName>
    </recommendedName>
</protein>
<evidence type="ECO:0000313" key="3">
    <source>
        <dbReference type="Proteomes" id="UP000039324"/>
    </source>
</evidence>
<geneLocation type="mitochondrion" evidence="2"/>
<dbReference type="EMBL" id="CDSF01000079">
    <property type="protein sequence ID" value="CEO97254.1"/>
    <property type="molecule type" value="Genomic_DNA"/>
</dbReference>
<reference evidence="1 3" key="1">
    <citation type="submission" date="2015-02" db="EMBL/GenBank/DDBJ databases">
        <authorList>
            <person name="Chooi Y.-H."/>
        </authorList>
    </citation>
    <scope>NUCLEOTIDE SEQUENCE [LARGE SCALE GENOMIC DNA]</scope>
    <source>
        <strain evidence="1">E3</strain>
    </source>
</reference>
<keyword evidence="3" id="KW-1185">Reference proteome</keyword>
<dbReference type="Gene3D" id="3.10.590.10">
    <property type="entry name" value="ph1033 like domains"/>
    <property type="match status" value="1"/>
</dbReference>
<dbReference type="Proteomes" id="UP000039324">
    <property type="component" value="Unassembled WGS sequence"/>
</dbReference>
<dbReference type="Proteomes" id="UP000290189">
    <property type="component" value="Unassembled WGS sequence"/>
</dbReference>
<evidence type="ECO:0000313" key="1">
    <source>
        <dbReference type="EMBL" id="CEO97254.1"/>
    </source>
</evidence>
<dbReference type="SUPFAM" id="SSF88697">
    <property type="entry name" value="PUA domain-like"/>
    <property type="match status" value="1"/>
</dbReference>
<accession>A0A0G4IQ30</accession>
<sequence>MPRCFIGFLPRSDVERCVAGGFAMYHRIVSLRRIVKGSWLMYYSSRVGPVGTDWVRSFTAVGKVTSPTPYEIENVAELDAVKGRPAKFRINVNYVDCRPIPARSIVRDIGFVPESERAHLSEYLRPPRYGFLEITRDDFASIARHMQADLKQAIPPPSIDPASEFQ</sequence>
<evidence type="ECO:0000313" key="4">
    <source>
        <dbReference type="Proteomes" id="UP000290189"/>
    </source>
</evidence>
<dbReference type="AlphaFoldDB" id="A0A0G4IQ30"/>
<gene>
    <name evidence="1" type="ORF">PBRA_000599</name>
    <name evidence="2" type="ORF">PLBR_LOCUS4776</name>
</gene>
<evidence type="ECO:0008006" key="5">
    <source>
        <dbReference type="Google" id="ProtNLM"/>
    </source>
</evidence>
<name>A0A0G4IQ30_PLABS</name>